<evidence type="ECO:0000313" key="2">
    <source>
        <dbReference type="Proteomes" id="UP000438991"/>
    </source>
</evidence>
<sequence>MVGLSSAPSSAMGTAEDRAACIPDAFRLCSAAIPDADRVIACLKTERVKLSTACRVVMRRNGAI</sequence>
<evidence type="ECO:0000313" key="1">
    <source>
        <dbReference type="EMBL" id="MTW16909.1"/>
    </source>
</evidence>
<gene>
    <name evidence="1" type="ORF">GJ689_11910</name>
</gene>
<accession>A0A327KDG9</accession>
<comment type="caution">
    <text evidence="1">The sequence shown here is derived from an EMBL/GenBank/DDBJ whole genome shotgun (WGS) entry which is preliminary data.</text>
</comment>
<dbReference type="EMBL" id="WNKV01000008">
    <property type="protein sequence ID" value="MTW16909.1"/>
    <property type="molecule type" value="Genomic_DNA"/>
</dbReference>
<dbReference type="Proteomes" id="UP000438991">
    <property type="component" value="Unassembled WGS sequence"/>
</dbReference>
<proteinExistence type="predicted"/>
<organism evidence="1 2">
    <name type="scientific">Rhodoplanes serenus</name>
    <dbReference type="NCBI Taxonomy" id="200615"/>
    <lineage>
        <taxon>Bacteria</taxon>
        <taxon>Pseudomonadati</taxon>
        <taxon>Pseudomonadota</taxon>
        <taxon>Alphaproteobacteria</taxon>
        <taxon>Hyphomicrobiales</taxon>
        <taxon>Nitrobacteraceae</taxon>
        <taxon>Rhodoplanes</taxon>
    </lineage>
</organism>
<name>A0A327KDG9_9BRAD</name>
<reference evidence="1 2" key="1">
    <citation type="submission" date="2019-11" db="EMBL/GenBank/DDBJ databases">
        <title>Whole-genome sequence of Rhodoplanes serenus DSM 18633, type strain.</title>
        <authorList>
            <person name="Kyndt J.A."/>
            <person name="Meyer T.E."/>
        </authorList>
    </citation>
    <scope>NUCLEOTIDE SEQUENCE [LARGE SCALE GENOMIC DNA]</scope>
    <source>
        <strain evidence="1 2">DSM 18633</strain>
    </source>
</reference>
<protein>
    <submittedName>
        <fullName evidence="1">Uncharacterized protein</fullName>
    </submittedName>
</protein>
<dbReference type="AlphaFoldDB" id="A0A327KDG9"/>